<dbReference type="Proteomes" id="UP000290106">
    <property type="component" value="Unassembled WGS sequence"/>
</dbReference>
<evidence type="ECO:0000256" key="6">
    <source>
        <dbReference type="ARBA" id="ARBA00005159"/>
    </source>
</evidence>
<keyword evidence="12 19" id="KW-0547">Nucleotide-binding</keyword>
<dbReference type="EMBL" id="SDKC01000001">
    <property type="protein sequence ID" value="RXS75278.1"/>
    <property type="molecule type" value="Genomic_DNA"/>
</dbReference>
<evidence type="ECO:0000256" key="3">
    <source>
        <dbReference type="ARBA" id="ARBA00001522"/>
    </source>
</evidence>
<evidence type="ECO:0000256" key="10">
    <source>
        <dbReference type="ARBA" id="ARBA00022573"/>
    </source>
</evidence>
<keyword evidence="15 19" id="KW-0342">GTP-binding</keyword>
<evidence type="ECO:0000256" key="1">
    <source>
        <dbReference type="ARBA" id="ARBA00000312"/>
    </source>
</evidence>
<evidence type="ECO:0000256" key="5">
    <source>
        <dbReference type="ARBA" id="ARBA00004692"/>
    </source>
</evidence>
<dbReference type="UniPathway" id="UPA00148">
    <property type="reaction ID" value="UER00236"/>
</dbReference>
<comment type="function">
    <text evidence="4">Catalyzes ATP-dependent phosphorylation of adenosylcobinamide and addition of GMP to adenosylcobinamide phosphate.</text>
</comment>
<gene>
    <name evidence="20" type="ORF">ETP43_08650</name>
</gene>
<comment type="pathway">
    <text evidence="6">Cofactor biosynthesis; adenosylcobalamin biosynthesis; adenosylcobalamin from cob(II)yrinate a,c-diamide: step 5/7.</text>
</comment>
<dbReference type="GO" id="GO:0005524">
    <property type="term" value="F:ATP binding"/>
    <property type="evidence" value="ECO:0007669"/>
    <property type="project" value="UniProtKB-KW"/>
</dbReference>
<evidence type="ECO:0000256" key="19">
    <source>
        <dbReference type="PIRSR" id="PIRSR006135-2"/>
    </source>
</evidence>
<dbReference type="PANTHER" id="PTHR34848:SF1">
    <property type="entry name" value="BIFUNCTIONAL ADENOSYLCOBALAMIN BIOSYNTHESIS PROTEIN COBU"/>
    <property type="match status" value="1"/>
</dbReference>
<evidence type="ECO:0000256" key="16">
    <source>
        <dbReference type="ARBA" id="ARBA00029570"/>
    </source>
</evidence>
<comment type="catalytic activity">
    <reaction evidence="2">
        <text>adenosylcob(III)inamide phosphate + GTP + H(+) = adenosylcob(III)inamide-GDP + diphosphate</text>
        <dbReference type="Rhea" id="RHEA:22712"/>
        <dbReference type="ChEBI" id="CHEBI:15378"/>
        <dbReference type="ChEBI" id="CHEBI:33019"/>
        <dbReference type="ChEBI" id="CHEBI:37565"/>
        <dbReference type="ChEBI" id="CHEBI:58502"/>
        <dbReference type="ChEBI" id="CHEBI:60487"/>
        <dbReference type="EC" id="2.7.7.62"/>
    </reaction>
</comment>
<evidence type="ECO:0000256" key="9">
    <source>
        <dbReference type="ARBA" id="ARBA00012523"/>
    </source>
</evidence>
<keyword evidence="21" id="KW-1185">Reference proteome</keyword>
<dbReference type="InterPro" id="IPR027417">
    <property type="entry name" value="P-loop_NTPase"/>
</dbReference>
<sequence length="183" mass="20229">MFHVVTGGSGSGKSAYAEQCILDFQGENRIYIATMYPFDEESHRRIARHRAMRAEKKFTTMERYTDLEHLTIPAGADVLLECMSNLVANEIYQEGGAGENTVAAVLSGIRHLLEQAGNLVVVTNEVFSDGITYDPETEKYLEKLGAINGQMAQLADAVTEVVYGIPISHKKTGEERKNEEVLS</sequence>
<dbReference type="GO" id="GO:0008820">
    <property type="term" value="F:cobinamide phosphate guanylyltransferase activity"/>
    <property type="evidence" value="ECO:0007669"/>
    <property type="project" value="UniProtKB-EC"/>
</dbReference>
<keyword evidence="11 20" id="KW-0808">Transferase</keyword>
<dbReference type="InterPro" id="IPR003203">
    <property type="entry name" value="CobU/CobP"/>
</dbReference>
<comment type="pathway">
    <text evidence="5">Cofactor biosynthesis; adenosylcobalamin biosynthesis; adenosylcobalamin from cob(II)yrinate a,c-diamide: step 6/7.</text>
</comment>
<dbReference type="Gene3D" id="3.40.50.300">
    <property type="entry name" value="P-loop containing nucleotide triphosphate hydrolases"/>
    <property type="match status" value="1"/>
</dbReference>
<name>A0A4Q1RI29_9FIRM</name>
<dbReference type="SUPFAM" id="SSF52540">
    <property type="entry name" value="P-loop containing nucleoside triphosphate hydrolases"/>
    <property type="match status" value="1"/>
</dbReference>
<dbReference type="GO" id="GO:0005525">
    <property type="term" value="F:GTP binding"/>
    <property type="evidence" value="ECO:0007669"/>
    <property type="project" value="UniProtKB-KW"/>
</dbReference>
<keyword evidence="14" id="KW-0067">ATP-binding</keyword>
<evidence type="ECO:0000256" key="2">
    <source>
        <dbReference type="ARBA" id="ARBA00000711"/>
    </source>
</evidence>
<dbReference type="PIRSF" id="PIRSF006135">
    <property type="entry name" value="CobU"/>
    <property type="match status" value="1"/>
</dbReference>
<dbReference type="PANTHER" id="PTHR34848">
    <property type="match status" value="1"/>
</dbReference>
<keyword evidence="20" id="KW-0548">Nucleotidyltransferase</keyword>
<comment type="catalytic activity">
    <reaction evidence="3">
        <text>adenosylcob(III)inamide + GTP = adenosylcob(III)inamide phosphate + GDP + H(+)</text>
        <dbReference type="Rhea" id="RHEA:15765"/>
        <dbReference type="ChEBI" id="CHEBI:2480"/>
        <dbReference type="ChEBI" id="CHEBI:15378"/>
        <dbReference type="ChEBI" id="CHEBI:37565"/>
        <dbReference type="ChEBI" id="CHEBI:58189"/>
        <dbReference type="ChEBI" id="CHEBI:58502"/>
        <dbReference type="EC" id="2.7.1.156"/>
    </reaction>
</comment>
<evidence type="ECO:0000256" key="11">
    <source>
        <dbReference type="ARBA" id="ARBA00022679"/>
    </source>
</evidence>
<dbReference type="EC" id="2.7.7.62" evidence="9"/>
<evidence type="ECO:0000256" key="17">
    <source>
        <dbReference type="ARBA" id="ARBA00030571"/>
    </source>
</evidence>
<evidence type="ECO:0000256" key="14">
    <source>
        <dbReference type="ARBA" id="ARBA00022840"/>
    </source>
</evidence>
<organism evidence="20 21">
    <name type="scientific">Blautia faecicola</name>
    <dbReference type="NCBI Taxonomy" id="2509240"/>
    <lineage>
        <taxon>Bacteria</taxon>
        <taxon>Bacillati</taxon>
        <taxon>Bacillota</taxon>
        <taxon>Clostridia</taxon>
        <taxon>Lachnospirales</taxon>
        <taxon>Lachnospiraceae</taxon>
        <taxon>Blautia</taxon>
    </lineage>
</organism>
<feature type="binding site" evidence="19">
    <location>
        <position position="62"/>
    </location>
    <ligand>
        <name>GTP</name>
        <dbReference type="ChEBI" id="CHEBI:37565"/>
    </ligand>
</feature>
<evidence type="ECO:0000256" key="13">
    <source>
        <dbReference type="ARBA" id="ARBA00022777"/>
    </source>
</evidence>
<dbReference type="EC" id="2.7.1.156" evidence="8"/>
<dbReference type="RefSeq" id="WP_129257773.1">
    <property type="nucleotide sequence ID" value="NZ_JBGKFY010000002.1"/>
</dbReference>
<keyword evidence="13 20" id="KW-0418">Kinase</keyword>
<evidence type="ECO:0000313" key="20">
    <source>
        <dbReference type="EMBL" id="RXS75278.1"/>
    </source>
</evidence>
<evidence type="ECO:0000256" key="8">
    <source>
        <dbReference type="ARBA" id="ARBA00012016"/>
    </source>
</evidence>
<evidence type="ECO:0000256" key="7">
    <source>
        <dbReference type="ARBA" id="ARBA00007490"/>
    </source>
</evidence>
<dbReference type="CDD" id="cd00544">
    <property type="entry name" value="CobU"/>
    <property type="match status" value="1"/>
</dbReference>
<feature type="binding site" evidence="19">
    <location>
        <position position="81"/>
    </location>
    <ligand>
        <name>GTP</name>
        <dbReference type="ChEBI" id="CHEBI:37565"/>
    </ligand>
</feature>
<dbReference type="GO" id="GO:0009236">
    <property type="term" value="P:cobalamin biosynthetic process"/>
    <property type="evidence" value="ECO:0007669"/>
    <property type="project" value="UniProtKB-UniPathway"/>
</dbReference>
<dbReference type="Pfam" id="PF02283">
    <property type="entry name" value="CobU"/>
    <property type="match status" value="1"/>
</dbReference>
<comment type="caution">
    <text evidence="20">The sequence shown here is derived from an EMBL/GenBank/DDBJ whole genome shotgun (WGS) entry which is preliminary data.</text>
</comment>
<dbReference type="AlphaFoldDB" id="A0A4Q1RI29"/>
<evidence type="ECO:0000256" key="18">
    <source>
        <dbReference type="PIRSR" id="PIRSR006135-1"/>
    </source>
</evidence>
<dbReference type="OrthoDB" id="9799422at2"/>
<feature type="binding site" evidence="19">
    <location>
        <begin position="50"/>
        <end position="53"/>
    </location>
    <ligand>
        <name>GTP</name>
        <dbReference type="ChEBI" id="CHEBI:37565"/>
    </ligand>
</feature>
<comment type="catalytic activity">
    <reaction evidence="1">
        <text>adenosylcob(III)inamide + ATP = adenosylcob(III)inamide phosphate + ADP + H(+)</text>
        <dbReference type="Rhea" id="RHEA:15769"/>
        <dbReference type="ChEBI" id="CHEBI:2480"/>
        <dbReference type="ChEBI" id="CHEBI:15378"/>
        <dbReference type="ChEBI" id="CHEBI:30616"/>
        <dbReference type="ChEBI" id="CHEBI:58502"/>
        <dbReference type="ChEBI" id="CHEBI:456216"/>
        <dbReference type="EC" id="2.7.1.156"/>
    </reaction>
</comment>
<reference evidence="20 21" key="1">
    <citation type="submission" date="2019-01" db="EMBL/GenBank/DDBJ databases">
        <title>Blautia sp. nov. KGMB01111 isolated human feces.</title>
        <authorList>
            <person name="Park J.-E."/>
            <person name="Kim J.-S."/>
            <person name="Park S.-H."/>
        </authorList>
    </citation>
    <scope>NUCLEOTIDE SEQUENCE [LARGE SCALE GENOMIC DNA]</scope>
    <source>
        <strain evidence="20 21">KGMB01111</strain>
    </source>
</reference>
<feature type="active site" description="GMP-histidine intermediate" evidence="18">
    <location>
        <position position="49"/>
    </location>
</feature>
<evidence type="ECO:0000256" key="4">
    <source>
        <dbReference type="ARBA" id="ARBA00003889"/>
    </source>
</evidence>
<evidence type="ECO:0000313" key="21">
    <source>
        <dbReference type="Proteomes" id="UP000290106"/>
    </source>
</evidence>
<accession>A0A4Q1RI29</accession>
<evidence type="ECO:0000256" key="15">
    <source>
        <dbReference type="ARBA" id="ARBA00023134"/>
    </source>
</evidence>
<feature type="binding site" evidence="19">
    <location>
        <begin position="7"/>
        <end position="14"/>
    </location>
    <ligand>
        <name>GTP</name>
        <dbReference type="ChEBI" id="CHEBI:37565"/>
    </ligand>
</feature>
<protein>
    <recommendedName>
        <fullName evidence="16">Adenosylcobinamide kinase</fullName>
        <ecNumber evidence="8">2.7.1.156</ecNumber>
        <ecNumber evidence="9">2.7.7.62</ecNumber>
    </recommendedName>
    <alternativeName>
        <fullName evidence="17">Adenosylcobinamide-phosphate guanylyltransferase</fullName>
    </alternativeName>
</protein>
<evidence type="ECO:0000256" key="12">
    <source>
        <dbReference type="ARBA" id="ARBA00022741"/>
    </source>
</evidence>
<dbReference type="GO" id="GO:0043752">
    <property type="term" value="F:adenosylcobinamide kinase activity"/>
    <property type="evidence" value="ECO:0007669"/>
    <property type="project" value="UniProtKB-EC"/>
</dbReference>
<keyword evidence="10" id="KW-0169">Cobalamin biosynthesis</keyword>
<proteinExistence type="inferred from homology"/>
<comment type="similarity">
    <text evidence="7">Belongs to the CobU/CobP family.</text>
</comment>